<keyword evidence="1" id="KW-0378">Hydrolase</keyword>
<reference evidence="3 4" key="1">
    <citation type="submission" date="2023-01" db="EMBL/GenBank/DDBJ databases">
        <title>Analysis of 21 Apiospora genomes using comparative genomics revels a genus with tremendous synthesis potential of carbohydrate active enzymes and secondary metabolites.</title>
        <authorList>
            <person name="Sorensen T."/>
        </authorList>
    </citation>
    <scope>NUCLEOTIDE SEQUENCE [LARGE SCALE GENOMIC DNA]</scope>
    <source>
        <strain evidence="3 4">CBS 135458</strain>
    </source>
</reference>
<name>A0ABR1VEZ8_9PEZI</name>
<dbReference type="InterPro" id="IPR013094">
    <property type="entry name" value="AB_hydrolase_3"/>
</dbReference>
<gene>
    <name evidence="3" type="ORF">PG994_006420</name>
</gene>
<evidence type="ECO:0000313" key="3">
    <source>
        <dbReference type="EMBL" id="KAK8069804.1"/>
    </source>
</evidence>
<dbReference type="InterPro" id="IPR029058">
    <property type="entry name" value="AB_hydrolase_fold"/>
</dbReference>
<feature type="domain" description="Alpha/beta hydrolase fold-3" evidence="2">
    <location>
        <begin position="92"/>
        <end position="290"/>
    </location>
</feature>
<dbReference type="PANTHER" id="PTHR48081:SF8">
    <property type="entry name" value="ALPHA_BETA HYDROLASE FOLD-3 DOMAIN-CONTAINING PROTEIN-RELATED"/>
    <property type="match status" value="1"/>
</dbReference>
<protein>
    <recommendedName>
        <fullName evidence="2">Alpha/beta hydrolase fold-3 domain-containing protein</fullName>
    </recommendedName>
</protein>
<comment type="caution">
    <text evidence="3">The sequence shown here is derived from an EMBL/GenBank/DDBJ whole genome shotgun (WGS) entry which is preliminary data.</text>
</comment>
<organism evidence="3 4">
    <name type="scientific">Apiospora phragmitis</name>
    <dbReference type="NCBI Taxonomy" id="2905665"/>
    <lineage>
        <taxon>Eukaryota</taxon>
        <taxon>Fungi</taxon>
        <taxon>Dikarya</taxon>
        <taxon>Ascomycota</taxon>
        <taxon>Pezizomycotina</taxon>
        <taxon>Sordariomycetes</taxon>
        <taxon>Xylariomycetidae</taxon>
        <taxon>Amphisphaeriales</taxon>
        <taxon>Apiosporaceae</taxon>
        <taxon>Apiospora</taxon>
    </lineage>
</organism>
<evidence type="ECO:0000313" key="4">
    <source>
        <dbReference type="Proteomes" id="UP001480595"/>
    </source>
</evidence>
<accession>A0ABR1VEZ8</accession>
<dbReference type="Pfam" id="PF07859">
    <property type="entry name" value="Abhydrolase_3"/>
    <property type="match status" value="1"/>
</dbReference>
<dbReference type="GeneID" id="92090892"/>
<dbReference type="RefSeq" id="XP_066717098.1">
    <property type="nucleotide sequence ID" value="XM_066857829.1"/>
</dbReference>
<feature type="non-terminal residue" evidence="3">
    <location>
        <position position="1"/>
    </location>
</feature>
<dbReference type="Proteomes" id="UP001480595">
    <property type="component" value="Unassembled WGS sequence"/>
</dbReference>
<keyword evidence="4" id="KW-1185">Reference proteome</keyword>
<dbReference type="InterPro" id="IPR050300">
    <property type="entry name" value="GDXG_lipolytic_enzyme"/>
</dbReference>
<evidence type="ECO:0000259" key="2">
    <source>
        <dbReference type="Pfam" id="PF07859"/>
    </source>
</evidence>
<dbReference type="SUPFAM" id="SSF53474">
    <property type="entry name" value="alpha/beta-Hydrolases"/>
    <property type="match status" value="1"/>
</dbReference>
<dbReference type="Gene3D" id="3.40.50.1820">
    <property type="entry name" value="alpha/beta hydrolase"/>
    <property type="match status" value="1"/>
</dbReference>
<sequence length="387" mass="43420">CSCSTLAMATTKLGLQPRPGLLAASYKAILITLIQAIAGSVRYGGALYHQLRKPPHSPDLVKTYECRPSLSVRVFFPRSWDQESLKNLPCFFNIHGGGFCLGSPEDDDAWSRAFSDMHHVLVVELDYRKAPAHPFPTPIFDIQALMLAAYKDASLPIDKQRIAVGGFSAGGNLSMAVCQLPLVRDTIKPAAVVPMYPSLDQSIPAQDKIQNRQYKPALQGMRGSPTDYLTRISPLFRWSYIPYGQPLKDPLLSPIYAPRDTFPPNIFIMACELDQLSHEAWRMASRLAHRPEPIQGQKVGQDTPNKTPGAMILDDERFAFEHVDDDGRRVRWLLIPDQVHGFDLIPERMHGDATSFKDAQTKKTEFQRIMGEWLHEKAWKPSNLDSA</sequence>
<dbReference type="EMBL" id="JAQQWL010000006">
    <property type="protein sequence ID" value="KAK8069804.1"/>
    <property type="molecule type" value="Genomic_DNA"/>
</dbReference>
<evidence type="ECO:0000256" key="1">
    <source>
        <dbReference type="ARBA" id="ARBA00022801"/>
    </source>
</evidence>
<proteinExistence type="predicted"/>
<dbReference type="PANTHER" id="PTHR48081">
    <property type="entry name" value="AB HYDROLASE SUPERFAMILY PROTEIN C4A8.06C"/>
    <property type="match status" value="1"/>
</dbReference>